<keyword evidence="6" id="KW-0249">Electron transport</keyword>
<feature type="region of interest" description="Disordered" evidence="10">
    <location>
        <begin position="17"/>
        <end position="62"/>
    </location>
</feature>
<dbReference type="GO" id="GO:0005743">
    <property type="term" value="C:mitochondrial inner membrane"/>
    <property type="evidence" value="ECO:0007669"/>
    <property type="project" value="UniProtKB-SubCell"/>
</dbReference>
<evidence type="ECO:0000313" key="13">
    <source>
        <dbReference type="Proteomes" id="UP000193467"/>
    </source>
</evidence>
<dbReference type="Gene3D" id="1.10.287.20">
    <property type="entry name" value="Ubiquinol-cytochrome C reductase hinge domain"/>
    <property type="match status" value="1"/>
</dbReference>
<keyword evidence="7" id="KW-0496">Mitochondrion</keyword>
<evidence type="ECO:0000256" key="4">
    <source>
        <dbReference type="ARBA" id="ARBA00022660"/>
    </source>
</evidence>
<evidence type="ECO:0000259" key="11">
    <source>
        <dbReference type="Pfam" id="PF02320"/>
    </source>
</evidence>
<dbReference type="InterPro" id="IPR003422">
    <property type="entry name" value="Cyt_b-c1_6"/>
</dbReference>
<keyword evidence="9" id="KW-1015">Disulfide bond</keyword>
<dbReference type="Pfam" id="PF02320">
    <property type="entry name" value="UCR_hinge"/>
    <property type="match status" value="1"/>
</dbReference>
<dbReference type="InParanoid" id="A0A1Y2G1E0"/>
<evidence type="ECO:0000256" key="3">
    <source>
        <dbReference type="ARBA" id="ARBA00022448"/>
    </source>
</evidence>
<dbReference type="PANTHER" id="PTHR15336">
    <property type="entry name" value="UBIQUINOL-CYTOCHROME C REDUCTASE COMPLEX 7.8 KDA PROTEIN"/>
    <property type="match status" value="1"/>
</dbReference>
<reference evidence="12 13" key="1">
    <citation type="submission" date="2016-07" db="EMBL/GenBank/DDBJ databases">
        <title>Pervasive Adenine N6-methylation of Active Genes in Fungi.</title>
        <authorList>
            <consortium name="DOE Joint Genome Institute"/>
            <person name="Mondo S.J."/>
            <person name="Dannebaum R.O."/>
            <person name="Kuo R.C."/>
            <person name="Labutti K."/>
            <person name="Haridas S."/>
            <person name="Kuo A."/>
            <person name="Salamov A."/>
            <person name="Ahrendt S.R."/>
            <person name="Lipzen A."/>
            <person name="Sullivan W."/>
            <person name="Andreopoulos W.B."/>
            <person name="Clum A."/>
            <person name="Lindquist E."/>
            <person name="Daum C."/>
            <person name="Ramamoorthy G.K."/>
            <person name="Gryganskyi A."/>
            <person name="Culley D."/>
            <person name="Magnuson J.K."/>
            <person name="James T.Y."/>
            <person name="O'Malley M.A."/>
            <person name="Stajich J.E."/>
            <person name="Spatafora J.W."/>
            <person name="Visel A."/>
            <person name="Grigoriev I.V."/>
        </authorList>
    </citation>
    <scope>NUCLEOTIDE SEQUENCE [LARGE SCALE GENOMIC DNA]</scope>
    <source>
        <strain evidence="12 13">62-1032</strain>
    </source>
</reference>
<evidence type="ECO:0000256" key="7">
    <source>
        <dbReference type="ARBA" id="ARBA00023128"/>
    </source>
</evidence>
<evidence type="ECO:0000256" key="2">
    <source>
        <dbReference type="ARBA" id="ARBA00006498"/>
    </source>
</evidence>
<keyword evidence="8" id="KW-0472">Membrane</keyword>
<dbReference type="InterPro" id="IPR036811">
    <property type="entry name" value="Ubol_cytC_Rdtase_hinge_dom_sf"/>
</dbReference>
<feature type="compositionally biased region" description="Acidic residues" evidence="10">
    <location>
        <begin position="22"/>
        <end position="55"/>
    </location>
</feature>
<dbReference type="SUPFAM" id="SSF81531">
    <property type="entry name" value="Non-heme 11 kDa protein of cytochrome bc1 complex (Ubiquinol-cytochrome c reductase)"/>
    <property type="match status" value="1"/>
</dbReference>
<dbReference type="OrthoDB" id="405848at2759"/>
<dbReference type="GO" id="GO:0006122">
    <property type="term" value="P:mitochondrial electron transport, ubiquinol to cytochrome c"/>
    <property type="evidence" value="ECO:0007669"/>
    <property type="project" value="InterPro"/>
</dbReference>
<dbReference type="STRING" id="106004.A0A1Y2G1E0"/>
<gene>
    <name evidence="12" type="ORF">BCR35DRAFT_301056</name>
</gene>
<keyword evidence="5" id="KW-0999">Mitochondrion inner membrane</keyword>
<comment type="subcellular location">
    <subcellularLocation>
        <location evidence="1">Mitochondrion inner membrane</location>
        <topology evidence="1">Peripheral membrane protein</topology>
        <orientation evidence="1">Intermembrane side</orientation>
    </subcellularLocation>
</comment>
<name>A0A1Y2G1E0_9BASI</name>
<evidence type="ECO:0000256" key="9">
    <source>
        <dbReference type="ARBA" id="ARBA00023157"/>
    </source>
</evidence>
<keyword evidence="13" id="KW-1185">Reference proteome</keyword>
<dbReference type="FunFam" id="1.10.287.20:FF:000001">
    <property type="entry name" value="Cytochrome b-c1 complex subunit 6"/>
    <property type="match status" value="1"/>
</dbReference>
<dbReference type="AlphaFoldDB" id="A0A1Y2G1E0"/>
<evidence type="ECO:0000256" key="5">
    <source>
        <dbReference type="ARBA" id="ARBA00022792"/>
    </source>
</evidence>
<comment type="caution">
    <text evidence="12">The sequence shown here is derived from an EMBL/GenBank/DDBJ whole genome shotgun (WGS) entry which is preliminary data.</text>
</comment>
<dbReference type="InterPro" id="IPR023184">
    <property type="entry name" value="Ubol_cytC_Rdtase_hinge_dom"/>
</dbReference>
<evidence type="ECO:0000256" key="8">
    <source>
        <dbReference type="ARBA" id="ARBA00023136"/>
    </source>
</evidence>
<dbReference type="PANTHER" id="PTHR15336:SF0">
    <property type="entry name" value="CYTOCHROME B-C1 COMPLEX SUBUNIT 6, MITOCHONDRIAL"/>
    <property type="match status" value="1"/>
</dbReference>
<dbReference type="EMBL" id="MCGR01000008">
    <property type="protein sequence ID" value="ORY88739.1"/>
    <property type="molecule type" value="Genomic_DNA"/>
</dbReference>
<evidence type="ECO:0000256" key="10">
    <source>
        <dbReference type="SAM" id="MobiDB-lite"/>
    </source>
</evidence>
<feature type="domain" description="Ubiquinol-cytochrome C reductase hinge" evidence="11">
    <location>
        <begin position="55"/>
        <end position="120"/>
    </location>
</feature>
<organism evidence="12 13">
    <name type="scientific">Leucosporidium creatinivorum</name>
    <dbReference type="NCBI Taxonomy" id="106004"/>
    <lineage>
        <taxon>Eukaryota</taxon>
        <taxon>Fungi</taxon>
        <taxon>Dikarya</taxon>
        <taxon>Basidiomycota</taxon>
        <taxon>Pucciniomycotina</taxon>
        <taxon>Microbotryomycetes</taxon>
        <taxon>Leucosporidiales</taxon>
        <taxon>Leucosporidium</taxon>
    </lineage>
</organism>
<sequence>MLSSLFSSAFEAILPTAHAEEAQEVAEVEAPEASEDKEEEGEAEEEEEEEEEPEDPAPAIREACAESKECHAVKHHFEECAARVASGKVLIENEDCVEELFHLMHCVDACAAPKVFAQLK</sequence>
<keyword evidence="3" id="KW-0813">Transport</keyword>
<evidence type="ECO:0000256" key="1">
    <source>
        <dbReference type="ARBA" id="ARBA00004137"/>
    </source>
</evidence>
<comment type="similarity">
    <text evidence="2">Belongs to the UQCRH/QCR6 family.</text>
</comment>
<proteinExistence type="inferred from homology"/>
<accession>A0A1Y2G1E0</accession>
<evidence type="ECO:0000313" key="12">
    <source>
        <dbReference type="EMBL" id="ORY88739.1"/>
    </source>
</evidence>
<protein>
    <submittedName>
        <fullName evidence="12">Ubiquinol-cytochrome C reductase hinge domain-containing protein</fullName>
    </submittedName>
</protein>
<dbReference type="Proteomes" id="UP000193467">
    <property type="component" value="Unassembled WGS sequence"/>
</dbReference>
<evidence type="ECO:0000256" key="6">
    <source>
        <dbReference type="ARBA" id="ARBA00022982"/>
    </source>
</evidence>
<keyword evidence="4" id="KW-0679">Respiratory chain</keyword>